<dbReference type="GO" id="GO:0005524">
    <property type="term" value="F:ATP binding"/>
    <property type="evidence" value="ECO:0007669"/>
    <property type="project" value="UniProtKB-KW"/>
</dbReference>
<dbReference type="AlphaFoldDB" id="A0A9X1VFP3"/>
<evidence type="ECO:0000256" key="4">
    <source>
        <dbReference type="ARBA" id="ARBA00022679"/>
    </source>
</evidence>
<evidence type="ECO:0000256" key="2">
    <source>
        <dbReference type="ARBA" id="ARBA00008420"/>
    </source>
</evidence>
<dbReference type="InterPro" id="IPR027417">
    <property type="entry name" value="P-loop_NTPase"/>
</dbReference>
<dbReference type="PANTHER" id="PTHR43442">
    <property type="entry name" value="GLUCONOKINASE-RELATED"/>
    <property type="match status" value="1"/>
</dbReference>
<sequence>MVCIVMGVSGCGKSTVGEQLAPRLGLPFYDGDAFHSAANIDKMSHGTPLTDDDRRDWLATLATKLGEWEAAGGAILACSALKETYRTTLQSGVHSPIHWIFLDGPRELLLERMGSRKGHYMHADMLASQLATLERPAYALTLSITATPEELVQQIVDAKAQNAAFGTKPAVKAA</sequence>
<protein>
    <recommendedName>
        <fullName evidence="3 9">Gluconokinase</fullName>
        <ecNumber evidence="3 9">2.7.1.12</ecNumber>
    </recommendedName>
</protein>
<dbReference type="RefSeq" id="WP_241936591.1">
    <property type="nucleotide sequence ID" value="NZ_JALBGC010000003.1"/>
</dbReference>
<dbReference type="GO" id="GO:0046316">
    <property type="term" value="F:gluconokinase activity"/>
    <property type="evidence" value="ECO:0007669"/>
    <property type="project" value="UniProtKB-EC"/>
</dbReference>
<accession>A0A9X1VFP3</accession>
<keyword evidence="5 9" id="KW-0547">Nucleotide-binding</keyword>
<dbReference type="GO" id="GO:0005737">
    <property type="term" value="C:cytoplasm"/>
    <property type="evidence" value="ECO:0007669"/>
    <property type="project" value="TreeGrafter"/>
</dbReference>
<evidence type="ECO:0000256" key="1">
    <source>
        <dbReference type="ARBA" id="ARBA00004761"/>
    </source>
</evidence>
<comment type="pathway">
    <text evidence="1">Carbohydrate acid metabolism.</text>
</comment>
<dbReference type="Proteomes" id="UP001139193">
    <property type="component" value="Unassembled WGS sequence"/>
</dbReference>
<evidence type="ECO:0000256" key="7">
    <source>
        <dbReference type="ARBA" id="ARBA00022840"/>
    </source>
</evidence>
<dbReference type="NCBIfam" id="TIGR01313">
    <property type="entry name" value="therm_gnt_kin"/>
    <property type="match status" value="1"/>
</dbReference>
<dbReference type="SUPFAM" id="SSF52540">
    <property type="entry name" value="P-loop containing nucleoside triphosphate hydrolases"/>
    <property type="match status" value="1"/>
</dbReference>
<dbReference type="InterPro" id="IPR031322">
    <property type="entry name" value="Shikimate/glucono_kinase"/>
</dbReference>
<keyword evidence="11" id="KW-1185">Reference proteome</keyword>
<comment type="caution">
    <text evidence="10">The sequence shown here is derived from an EMBL/GenBank/DDBJ whole genome shotgun (WGS) entry which is preliminary data.</text>
</comment>
<gene>
    <name evidence="10" type="ORF">MON38_12935</name>
</gene>
<evidence type="ECO:0000256" key="5">
    <source>
        <dbReference type="ARBA" id="ARBA00022741"/>
    </source>
</evidence>
<dbReference type="CDD" id="cd02021">
    <property type="entry name" value="GntK"/>
    <property type="match status" value="1"/>
</dbReference>
<keyword evidence="6 9" id="KW-0418">Kinase</keyword>
<evidence type="ECO:0000313" key="11">
    <source>
        <dbReference type="Proteomes" id="UP001139193"/>
    </source>
</evidence>
<dbReference type="GO" id="GO:0005975">
    <property type="term" value="P:carbohydrate metabolic process"/>
    <property type="evidence" value="ECO:0007669"/>
    <property type="project" value="InterPro"/>
</dbReference>
<dbReference type="InterPro" id="IPR006001">
    <property type="entry name" value="Therm_gnt_kin"/>
</dbReference>
<organism evidence="10 11">
    <name type="scientific">Hymenobacter cyanobacteriorum</name>
    <dbReference type="NCBI Taxonomy" id="2926463"/>
    <lineage>
        <taxon>Bacteria</taxon>
        <taxon>Pseudomonadati</taxon>
        <taxon>Bacteroidota</taxon>
        <taxon>Cytophagia</taxon>
        <taxon>Cytophagales</taxon>
        <taxon>Hymenobacteraceae</taxon>
        <taxon>Hymenobacter</taxon>
    </lineage>
</organism>
<dbReference type="Pfam" id="PF01202">
    <property type="entry name" value="SKI"/>
    <property type="match status" value="1"/>
</dbReference>
<evidence type="ECO:0000256" key="6">
    <source>
        <dbReference type="ARBA" id="ARBA00022777"/>
    </source>
</evidence>
<evidence type="ECO:0000313" key="10">
    <source>
        <dbReference type="EMBL" id="MCI1188329.1"/>
    </source>
</evidence>
<reference evidence="10" key="1">
    <citation type="submission" date="2022-03" db="EMBL/GenBank/DDBJ databases">
        <title>Bacterial whole genome sequence for Hymenobacter sp. DH14.</title>
        <authorList>
            <person name="Le V."/>
        </authorList>
    </citation>
    <scope>NUCLEOTIDE SEQUENCE</scope>
    <source>
        <strain evidence="10">DH14</strain>
    </source>
</reference>
<keyword evidence="7 9" id="KW-0067">ATP-binding</keyword>
<comment type="similarity">
    <text evidence="2 9">Belongs to the gluconokinase GntK/GntV family.</text>
</comment>
<evidence type="ECO:0000256" key="8">
    <source>
        <dbReference type="ARBA" id="ARBA00048090"/>
    </source>
</evidence>
<evidence type="ECO:0000256" key="9">
    <source>
        <dbReference type="RuleBase" id="RU363066"/>
    </source>
</evidence>
<proteinExistence type="inferred from homology"/>
<dbReference type="Gene3D" id="3.40.50.300">
    <property type="entry name" value="P-loop containing nucleotide triphosphate hydrolases"/>
    <property type="match status" value="1"/>
</dbReference>
<evidence type="ECO:0000256" key="3">
    <source>
        <dbReference type="ARBA" id="ARBA00012054"/>
    </source>
</evidence>
<name>A0A9X1VFP3_9BACT</name>
<comment type="catalytic activity">
    <reaction evidence="8 9">
        <text>D-gluconate + ATP = 6-phospho-D-gluconate + ADP + H(+)</text>
        <dbReference type="Rhea" id="RHEA:19433"/>
        <dbReference type="ChEBI" id="CHEBI:15378"/>
        <dbReference type="ChEBI" id="CHEBI:18391"/>
        <dbReference type="ChEBI" id="CHEBI:30616"/>
        <dbReference type="ChEBI" id="CHEBI:58759"/>
        <dbReference type="ChEBI" id="CHEBI:456216"/>
        <dbReference type="EC" id="2.7.1.12"/>
    </reaction>
</comment>
<dbReference type="EC" id="2.7.1.12" evidence="3 9"/>
<keyword evidence="4 9" id="KW-0808">Transferase</keyword>
<dbReference type="EMBL" id="JALBGC010000003">
    <property type="protein sequence ID" value="MCI1188329.1"/>
    <property type="molecule type" value="Genomic_DNA"/>
</dbReference>
<dbReference type="PANTHER" id="PTHR43442:SF3">
    <property type="entry name" value="GLUCONOKINASE-RELATED"/>
    <property type="match status" value="1"/>
</dbReference>